<dbReference type="Proteomes" id="UP001281761">
    <property type="component" value="Unassembled WGS sequence"/>
</dbReference>
<dbReference type="PANTHER" id="PTHR24361">
    <property type="entry name" value="MITOGEN-ACTIVATED KINASE KINASE KINASE"/>
    <property type="match status" value="1"/>
</dbReference>
<dbReference type="EMBL" id="JARBJD010000158">
    <property type="protein sequence ID" value="KAK2949359.1"/>
    <property type="molecule type" value="Genomic_DNA"/>
</dbReference>
<dbReference type="InterPro" id="IPR053235">
    <property type="entry name" value="Ser_Thr_kinase"/>
</dbReference>
<dbReference type="PANTHER" id="PTHR24361:SF842">
    <property type="entry name" value="KINASE, PUTATIVE-RELATED"/>
    <property type="match status" value="1"/>
</dbReference>
<dbReference type="InterPro" id="IPR000719">
    <property type="entry name" value="Prot_kinase_dom"/>
</dbReference>
<evidence type="ECO:0000313" key="4">
    <source>
        <dbReference type="Proteomes" id="UP001281761"/>
    </source>
</evidence>
<feature type="compositionally biased region" description="Low complexity" evidence="1">
    <location>
        <begin position="1074"/>
        <end position="1087"/>
    </location>
</feature>
<feature type="compositionally biased region" description="Polar residues" evidence="1">
    <location>
        <begin position="958"/>
        <end position="967"/>
    </location>
</feature>
<feature type="compositionally biased region" description="Polar residues" evidence="1">
    <location>
        <begin position="991"/>
        <end position="1002"/>
    </location>
</feature>
<keyword evidence="3" id="KW-0418">Kinase</keyword>
<dbReference type="PROSITE" id="PS00108">
    <property type="entry name" value="PROTEIN_KINASE_ST"/>
    <property type="match status" value="1"/>
</dbReference>
<feature type="region of interest" description="Disordered" evidence="1">
    <location>
        <begin position="1483"/>
        <end position="1518"/>
    </location>
</feature>
<organism evidence="3 4">
    <name type="scientific">Blattamonas nauphoetae</name>
    <dbReference type="NCBI Taxonomy" id="2049346"/>
    <lineage>
        <taxon>Eukaryota</taxon>
        <taxon>Metamonada</taxon>
        <taxon>Preaxostyla</taxon>
        <taxon>Oxymonadida</taxon>
        <taxon>Blattamonas</taxon>
    </lineage>
</organism>
<feature type="compositionally biased region" description="Polar residues" evidence="1">
    <location>
        <begin position="1166"/>
        <end position="1176"/>
    </location>
</feature>
<dbReference type="Pfam" id="PF00069">
    <property type="entry name" value="Pkinase"/>
    <property type="match status" value="1"/>
</dbReference>
<evidence type="ECO:0000256" key="1">
    <source>
        <dbReference type="SAM" id="MobiDB-lite"/>
    </source>
</evidence>
<feature type="region of interest" description="Disordered" evidence="1">
    <location>
        <begin position="1416"/>
        <end position="1442"/>
    </location>
</feature>
<dbReference type="Gene3D" id="1.10.510.10">
    <property type="entry name" value="Transferase(Phosphotransferase) domain 1"/>
    <property type="match status" value="1"/>
</dbReference>
<feature type="compositionally biased region" description="Polar residues" evidence="1">
    <location>
        <begin position="876"/>
        <end position="890"/>
    </location>
</feature>
<feature type="compositionally biased region" description="Low complexity" evidence="1">
    <location>
        <begin position="975"/>
        <end position="990"/>
    </location>
</feature>
<dbReference type="InterPro" id="IPR008271">
    <property type="entry name" value="Ser/Thr_kinase_AS"/>
</dbReference>
<proteinExistence type="predicted"/>
<feature type="region of interest" description="Disordered" evidence="1">
    <location>
        <begin position="1143"/>
        <end position="1278"/>
    </location>
</feature>
<sequence>MGGEQSKRSDYVFLENLAKGAHGEAQHVREKGGLQRDFVWKIIPIRNQIDRDSVYEEARALKQLHHPFILHYHTQFEEADSFYILTEYCSQKDLDKLYNNEKREFEIPESKMWEFILQMALGLDYLHKSRIAHFDFKPQNVFLTENLECRIADFGTKQDLLQTMANINVAITGTLQFYSPQRISQSTDRHNSLTFNLADDVWALGVTVFFCLSGAPPFPRAHMMTKITSHADVPLIPQDKASEELRRLVHWIMDPNDKTRPTTQDIVLYPRVLDLIPRFNHVLLKFYKTDSLFETVFRQTTLQTNPKMSEPLSRPHSKSSPLARRPAIRFLFLDIVIFTNNLDRNPSFRFLPRLRNSTVRSLTSQSQTEVATQFGMTGTEVLKSLMKEISRAGDSFSGKNALTSVVTTVHNMSLITKSLKLKPNHVLPFHHLSALPLATLLPILHDIQFITCFRLFLRTRSTPWMRKNREVLGSVLTIGFEVNSKIRVLLRNRKLMSEQPTPQKKEFPSPKEGTKATKLSEDETMLTWGERTLDGMMAALSAHWKEPLKDLGEVRQACLVNEDAAVLWEEVVEVCVMSLFVETELTQRQLEQMMEKKKETSGVWKTEMEQIQNRKRAIEQHFTSLVNMVNEVLEEKKQSNVESSKQAEKKKGALEMAEFVGTADSFVNGATTGFHSLLLVLSENRHACAEINLLFTLRVIGWTLKEKEEWLVKRRNLQQREMVGVDAADDLQSTLTPNAHPSSLPFGLSSTSDQTTLSMATNLPRERNFWCGLSVDEAADYSTLISGELSSFASDLLHMSKSEVEGEMSKGLVEELEYLVIGLLTSVMNGMSREERGDWESGVFGSRSRLPSIGSFGSGSVMGSVLGTAEGLTGSTGQGMWSSGTNTSFGAQLGADGVASNNSPTFLAPPHSPPASPPPSSFVESSSVLPSSPGSFAGGQTFSPQAPQAPSPAMPFSRNTPPFSHTMSGLPLTTPLSASAMPSSPSFQSPDFGSQTVSASFNPATLPFTSPTPSPPNSVQPKRRVFYPPPKKQASLPSLSAVDSPSTPHSARMSASVASPDARKPIHPPPRSFSIPNPNQNPNSIQPAPTQFGNFTQQQFSSSMTPTPTGIMTPASTGVMTPATTGLMSPATTGLMSPAISGSGQFHLQMGTPQPHPQPFPMNAMNHPSPNIQSFPQPLHPIHPQITPTSSFMPVQQTQPYSQHPLPSSQPHTPHSPMHPQSPSFRQSSLPSSQPQSLPHSFTQPLPQSFTQSIPQSLPQTLPRSFTQSIPTPGQSFAQSVGSTSSAVALGEVVPPSFSITLPPTLLLSAILPFLSNLASFFSSLARVPSAATTLPSLFLSSPLLTFLLSLSVHIMSCLQHFRHTLQPHTIQLFNTILSISFSLLHALVHSISPFVTLPSSFLNLQLSLPNTTLTHSNLSSLSNPPNLPNPSNPSNQSNPGDTLWRVVEGHFRQLGVLFSWLHVTVGEAERCWNRVSETLGWKEQNSPNSQNLESGRSGLSRMNGRGESGGGKEKDEIISEESGIEASLLSEYGLDVTVPLSSLSHHVSLLHSLLVCETHGRSVELKEVSSGRVGWVVNGTRLMGSGSQLSRVVPLLDWMGKWSIGRLGEVKSSVFSFVLKGEKERGDFRRDGGVSEYKEELGKVSKSFVLLPWSPVTRALAGADIVRFIDTDAGHAACSSANLDGVLFSVQQSAPSACAEERESGVWGVGVSWEDCGECGQLCAVLAIRESAMDEMDWGTSPHPLHSPLLPLSPPRHPPPLLPPRTLPPHPRCSSLCPRCCDRCDGGGGVLQ</sequence>
<name>A0ABQ9XET9_9EUKA</name>
<gene>
    <name evidence="3" type="ORF">BLNAU_15739</name>
</gene>
<feature type="compositionally biased region" description="Polar residues" evidence="1">
    <location>
        <begin position="1484"/>
        <end position="1495"/>
    </location>
</feature>
<evidence type="ECO:0000259" key="2">
    <source>
        <dbReference type="PROSITE" id="PS50011"/>
    </source>
</evidence>
<keyword evidence="4" id="KW-1185">Reference proteome</keyword>
<feature type="domain" description="Protein kinase" evidence="2">
    <location>
        <begin position="11"/>
        <end position="272"/>
    </location>
</feature>
<feature type="region of interest" description="Disordered" evidence="1">
    <location>
        <begin position="497"/>
        <end position="517"/>
    </location>
</feature>
<feature type="compositionally biased region" description="Polar residues" evidence="1">
    <location>
        <begin position="1035"/>
        <end position="1049"/>
    </location>
</feature>
<feature type="compositionally biased region" description="Pro residues" evidence="1">
    <location>
        <begin position="910"/>
        <end position="920"/>
    </location>
</feature>
<feature type="compositionally biased region" description="Low complexity" evidence="1">
    <location>
        <begin position="1416"/>
        <end position="1425"/>
    </location>
</feature>
<reference evidence="3 4" key="1">
    <citation type="journal article" date="2022" name="bioRxiv">
        <title>Genomics of Preaxostyla Flagellates Illuminates Evolutionary Transitions and the Path Towards Mitochondrial Loss.</title>
        <authorList>
            <person name="Novak L.V.F."/>
            <person name="Treitli S.C."/>
            <person name="Pyrih J."/>
            <person name="Halakuc P."/>
            <person name="Pipaliya S.V."/>
            <person name="Vacek V."/>
            <person name="Brzon O."/>
            <person name="Soukal P."/>
            <person name="Eme L."/>
            <person name="Dacks J.B."/>
            <person name="Karnkowska A."/>
            <person name="Elias M."/>
            <person name="Hampl V."/>
        </authorList>
    </citation>
    <scope>NUCLEOTIDE SEQUENCE [LARGE SCALE GENOMIC DNA]</scope>
    <source>
        <strain evidence="3">NAU3</strain>
        <tissue evidence="3">Gut</tissue>
    </source>
</reference>
<feature type="compositionally biased region" description="Low complexity" evidence="1">
    <location>
        <begin position="1221"/>
        <end position="1242"/>
    </location>
</feature>
<accession>A0ABQ9XET9</accession>
<feature type="region of interest" description="Disordered" evidence="1">
    <location>
        <begin position="876"/>
        <end position="1087"/>
    </location>
</feature>
<feature type="compositionally biased region" description="Polar residues" evidence="1">
    <location>
        <begin position="1186"/>
        <end position="1213"/>
    </location>
</feature>
<dbReference type="PROSITE" id="PS50011">
    <property type="entry name" value="PROTEIN_KINASE_DOM"/>
    <property type="match status" value="1"/>
</dbReference>
<feature type="compositionally biased region" description="Low complexity" evidence="1">
    <location>
        <begin position="921"/>
        <end position="935"/>
    </location>
</feature>
<comment type="caution">
    <text evidence="3">The sequence shown here is derived from an EMBL/GenBank/DDBJ whole genome shotgun (WGS) entry which is preliminary data.</text>
</comment>
<evidence type="ECO:0000313" key="3">
    <source>
        <dbReference type="EMBL" id="KAK2949359.1"/>
    </source>
</evidence>
<dbReference type="InterPro" id="IPR011009">
    <property type="entry name" value="Kinase-like_dom_sf"/>
</dbReference>
<dbReference type="SUPFAM" id="SSF56112">
    <property type="entry name" value="Protein kinase-like (PK-like)"/>
    <property type="match status" value="1"/>
</dbReference>
<protein>
    <submittedName>
        <fullName evidence="3">Striated muscle-specific serine/threonine-protein kinase</fullName>
        <ecNumber evidence="3">2.7.11.1</ecNumber>
    </submittedName>
</protein>
<keyword evidence="3" id="KW-0808">Transferase</keyword>
<feature type="compositionally biased region" description="Polar residues" evidence="1">
    <location>
        <begin position="1243"/>
        <end position="1278"/>
    </location>
</feature>
<dbReference type="GO" id="GO:0004674">
    <property type="term" value="F:protein serine/threonine kinase activity"/>
    <property type="evidence" value="ECO:0007669"/>
    <property type="project" value="UniProtKB-EC"/>
</dbReference>
<feature type="compositionally biased region" description="Basic and acidic residues" evidence="1">
    <location>
        <begin position="503"/>
        <end position="517"/>
    </location>
</feature>
<dbReference type="EC" id="2.7.11.1" evidence="3"/>